<sequence>MHRRQQHLQNVIACLEVLTANLSETSDKLRADYQDHLSALSDAEAKMRIVAEIEQANAEAEKIAQAKNTILYESAQFRLPDLWHIASPPRDKVFEYREKVFGTGGRRFPPGVRGAHGRFNRLQWTLDGKARAVDQYGRTESEDEEEERIDPNGQFIMRDREEAEEDVVEHPAMKPMWLLRLFTSWGTWRGKSEGKKDKEKEGAASSGESGERKVASGSGERKEDVVSPVSPTSDSTDALSPMPP</sequence>
<evidence type="ECO:0000313" key="3">
    <source>
        <dbReference type="Proteomes" id="UP000007431"/>
    </source>
</evidence>
<dbReference type="Proteomes" id="UP000007431">
    <property type="component" value="Unassembled WGS sequence"/>
</dbReference>
<dbReference type="EMBL" id="GL377302">
    <property type="protein sequence ID" value="EFJ01557.1"/>
    <property type="molecule type" value="Genomic_DNA"/>
</dbReference>
<dbReference type="GeneID" id="9597435"/>
<dbReference type="InParanoid" id="D8PNW2"/>
<dbReference type="eggNOG" id="ENOG502QT8Q">
    <property type="taxonomic scope" value="Eukaryota"/>
</dbReference>
<feature type="region of interest" description="Disordered" evidence="1">
    <location>
        <begin position="134"/>
        <end position="153"/>
    </location>
</feature>
<evidence type="ECO:0000313" key="2">
    <source>
        <dbReference type="EMBL" id="EFJ01557.1"/>
    </source>
</evidence>
<gene>
    <name evidence="2" type="ORF">SCHCODRAFT_83744</name>
</gene>
<dbReference type="STRING" id="578458.D8PNW2"/>
<feature type="region of interest" description="Disordered" evidence="1">
    <location>
        <begin position="189"/>
        <end position="244"/>
    </location>
</feature>
<feature type="compositionally biased region" description="Basic and acidic residues" evidence="1">
    <location>
        <begin position="190"/>
        <end position="202"/>
    </location>
</feature>
<feature type="compositionally biased region" description="Basic and acidic residues" evidence="1">
    <location>
        <begin position="209"/>
        <end position="225"/>
    </location>
</feature>
<accession>D8PNW2</accession>
<dbReference type="KEGG" id="scm:SCHCO_02621314"/>
<protein>
    <submittedName>
        <fullName evidence="2">Expressed protein</fullName>
    </submittedName>
</protein>
<name>D8PNW2_SCHCM</name>
<dbReference type="AlphaFoldDB" id="D8PNW2"/>
<dbReference type="OrthoDB" id="19806at2759"/>
<keyword evidence="3" id="KW-1185">Reference proteome</keyword>
<reference evidence="2 3" key="1">
    <citation type="journal article" date="2010" name="Nat. Biotechnol.">
        <title>Genome sequence of the model mushroom Schizophyllum commune.</title>
        <authorList>
            <person name="Ohm R.A."/>
            <person name="de Jong J.F."/>
            <person name="Lugones L.G."/>
            <person name="Aerts A."/>
            <person name="Kothe E."/>
            <person name="Stajich J.E."/>
            <person name="de Vries R.P."/>
            <person name="Record E."/>
            <person name="Levasseur A."/>
            <person name="Baker S.E."/>
            <person name="Bartholomew K.A."/>
            <person name="Coutinho P.M."/>
            <person name="Erdmann S."/>
            <person name="Fowler T.J."/>
            <person name="Gathman A.C."/>
            <person name="Lombard V."/>
            <person name="Henrissat B."/>
            <person name="Knabe N."/>
            <person name="Kuees U."/>
            <person name="Lilly W.W."/>
            <person name="Lindquist E."/>
            <person name="Lucas S."/>
            <person name="Magnuson J.K."/>
            <person name="Piumi F."/>
            <person name="Raudaskoski M."/>
            <person name="Salamov A."/>
            <person name="Schmutz J."/>
            <person name="Schwarze F.W.M.R."/>
            <person name="vanKuyk P.A."/>
            <person name="Horton J.S."/>
            <person name="Grigoriev I.V."/>
            <person name="Woesten H.A.B."/>
        </authorList>
    </citation>
    <scope>NUCLEOTIDE SEQUENCE [LARGE SCALE GENOMIC DNA]</scope>
    <source>
        <strain evidence="3">H4-8 / FGSC 9210</strain>
    </source>
</reference>
<dbReference type="HOGENOM" id="CLU_1138551_0_0_1"/>
<evidence type="ECO:0000256" key="1">
    <source>
        <dbReference type="SAM" id="MobiDB-lite"/>
    </source>
</evidence>
<dbReference type="VEuPathDB" id="FungiDB:SCHCODRAFT_02621314"/>
<dbReference type="OMA" id="PDNSHAM"/>
<feature type="compositionally biased region" description="Low complexity" evidence="1">
    <location>
        <begin position="226"/>
        <end position="237"/>
    </location>
</feature>
<organism evidence="3">
    <name type="scientific">Schizophyllum commune (strain H4-8 / FGSC 9210)</name>
    <name type="common">Split gill fungus</name>
    <dbReference type="NCBI Taxonomy" id="578458"/>
    <lineage>
        <taxon>Eukaryota</taxon>
        <taxon>Fungi</taxon>
        <taxon>Dikarya</taxon>
        <taxon>Basidiomycota</taxon>
        <taxon>Agaricomycotina</taxon>
        <taxon>Agaricomycetes</taxon>
        <taxon>Agaricomycetidae</taxon>
        <taxon>Agaricales</taxon>
        <taxon>Schizophyllaceae</taxon>
        <taxon>Schizophyllum</taxon>
    </lineage>
</organism>
<proteinExistence type="predicted"/>